<feature type="modified residue" description="4-aspartylphosphate" evidence="3">
    <location>
        <position position="62"/>
    </location>
</feature>
<evidence type="ECO:0000313" key="6">
    <source>
        <dbReference type="EMBL" id="MFC3852922.1"/>
    </source>
</evidence>
<dbReference type="PROSITE" id="PS50110">
    <property type="entry name" value="RESPONSE_REGULATORY"/>
    <property type="match status" value="1"/>
</dbReference>
<evidence type="ECO:0000259" key="4">
    <source>
        <dbReference type="PROSITE" id="PS50043"/>
    </source>
</evidence>
<dbReference type="Pfam" id="PF00072">
    <property type="entry name" value="Response_reg"/>
    <property type="match status" value="1"/>
</dbReference>
<evidence type="ECO:0000256" key="2">
    <source>
        <dbReference type="ARBA" id="ARBA00023125"/>
    </source>
</evidence>
<feature type="domain" description="HTH luxR-type" evidence="4">
    <location>
        <begin position="156"/>
        <end position="221"/>
    </location>
</feature>
<evidence type="ECO:0000256" key="1">
    <source>
        <dbReference type="ARBA" id="ARBA00022553"/>
    </source>
</evidence>
<protein>
    <submittedName>
        <fullName evidence="6">Response regulator</fullName>
    </submittedName>
</protein>
<dbReference type="InterPro" id="IPR051015">
    <property type="entry name" value="EvgA-like"/>
</dbReference>
<dbReference type="RefSeq" id="WP_380695584.1">
    <property type="nucleotide sequence ID" value="NZ_JBHRYR010000003.1"/>
</dbReference>
<evidence type="ECO:0000256" key="3">
    <source>
        <dbReference type="PROSITE-ProRule" id="PRU00169"/>
    </source>
</evidence>
<dbReference type="PRINTS" id="PR00038">
    <property type="entry name" value="HTHLUXR"/>
</dbReference>
<proteinExistence type="predicted"/>
<comment type="caution">
    <text evidence="6">The sequence shown here is derived from an EMBL/GenBank/DDBJ whole genome shotgun (WGS) entry which is preliminary data.</text>
</comment>
<evidence type="ECO:0000313" key="7">
    <source>
        <dbReference type="Proteomes" id="UP001595617"/>
    </source>
</evidence>
<dbReference type="Proteomes" id="UP001595617">
    <property type="component" value="Unassembled WGS sequence"/>
</dbReference>
<dbReference type="PROSITE" id="PS50043">
    <property type="entry name" value="HTH_LUXR_2"/>
    <property type="match status" value="1"/>
</dbReference>
<gene>
    <name evidence="6" type="ORF">ACFOOG_08770</name>
</gene>
<keyword evidence="2" id="KW-0238">DNA-binding</keyword>
<name>A0ABV8A0G1_9GAMM</name>
<dbReference type="InterPro" id="IPR001789">
    <property type="entry name" value="Sig_transdc_resp-reg_receiver"/>
</dbReference>
<dbReference type="InterPro" id="IPR016032">
    <property type="entry name" value="Sig_transdc_resp-reg_C-effctor"/>
</dbReference>
<accession>A0ABV8A0G1</accession>
<dbReference type="SMART" id="SM00421">
    <property type="entry name" value="HTH_LUXR"/>
    <property type="match status" value="1"/>
</dbReference>
<dbReference type="PANTHER" id="PTHR45566:SF1">
    <property type="entry name" value="HTH-TYPE TRANSCRIPTIONAL REGULATOR YHJB-RELATED"/>
    <property type="match status" value="1"/>
</dbReference>
<reference evidence="7" key="1">
    <citation type="journal article" date="2019" name="Int. J. Syst. Evol. Microbiol.">
        <title>The Global Catalogue of Microorganisms (GCM) 10K type strain sequencing project: providing services to taxonomists for standard genome sequencing and annotation.</title>
        <authorList>
            <consortium name="The Broad Institute Genomics Platform"/>
            <consortium name="The Broad Institute Genome Sequencing Center for Infectious Disease"/>
            <person name="Wu L."/>
            <person name="Ma J."/>
        </authorList>
    </citation>
    <scope>NUCLEOTIDE SEQUENCE [LARGE SCALE GENOMIC DNA]</scope>
    <source>
        <strain evidence="7">IBRC 10765</strain>
    </source>
</reference>
<dbReference type="Pfam" id="PF00196">
    <property type="entry name" value="GerE"/>
    <property type="match status" value="1"/>
</dbReference>
<dbReference type="EMBL" id="JBHRYR010000003">
    <property type="protein sequence ID" value="MFC3852922.1"/>
    <property type="molecule type" value="Genomic_DNA"/>
</dbReference>
<dbReference type="CDD" id="cd17535">
    <property type="entry name" value="REC_NarL-like"/>
    <property type="match status" value="1"/>
</dbReference>
<dbReference type="SUPFAM" id="SSF52172">
    <property type="entry name" value="CheY-like"/>
    <property type="match status" value="1"/>
</dbReference>
<dbReference type="InterPro" id="IPR058245">
    <property type="entry name" value="NreC/VraR/RcsB-like_REC"/>
</dbReference>
<keyword evidence="7" id="KW-1185">Reference proteome</keyword>
<dbReference type="SMART" id="SM00448">
    <property type="entry name" value="REC"/>
    <property type="match status" value="1"/>
</dbReference>
<feature type="domain" description="Response regulatory" evidence="5">
    <location>
        <begin position="3"/>
        <end position="127"/>
    </location>
</feature>
<organism evidence="6 7">
    <name type="scientific">Saccharospirillum mangrovi</name>
    <dbReference type="NCBI Taxonomy" id="2161747"/>
    <lineage>
        <taxon>Bacteria</taxon>
        <taxon>Pseudomonadati</taxon>
        <taxon>Pseudomonadota</taxon>
        <taxon>Gammaproteobacteria</taxon>
        <taxon>Oceanospirillales</taxon>
        <taxon>Saccharospirillaceae</taxon>
        <taxon>Saccharospirillum</taxon>
    </lineage>
</organism>
<dbReference type="SUPFAM" id="SSF46894">
    <property type="entry name" value="C-terminal effector domain of the bipartite response regulators"/>
    <property type="match status" value="1"/>
</dbReference>
<dbReference type="CDD" id="cd06170">
    <property type="entry name" value="LuxR_C_like"/>
    <property type="match status" value="1"/>
</dbReference>
<dbReference type="PANTHER" id="PTHR45566">
    <property type="entry name" value="HTH-TYPE TRANSCRIPTIONAL REGULATOR YHJB-RELATED"/>
    <property type="match status" value="1"/>
</dbReference>
<dbReference type="InterPro" id="IPR000792">
    <property type="entry name" value="Tscrpt_reg_LuxR_C"/>
</dbReference>
<dbReference type="InterPro" id="IPR011006">
    <property type="entry name" value="CheY-like_superfamily"/>
</dbReference>
<sequence>MLKILVADDHPLFRDAIISVIREHHADVYTAEADDLPAALTALLPSEDALKRMEDWDLLLLDLNMPGMDGLNGLIQVRNALPELAVIMVSAEIERQTILQAMNFGAAGYIPKSSSRAQMADAIEKVLAGNVYVPADILRQTTAPNTVPSAATPHIQQEALQSLTRKQLQVLARMTRGESNKQIANHLNIAETTVKTHVSAILRQLGAQNRVQAILAAKQLDFTPYLRPQ</sequence>
<evidence type="ECO:0000259" key="5">
    <source>
        <dbReference type="PROSITE" id="PS50110"/>
    </source>
</evidence>
<dbReference type="Gene3D" id="3.40.50.2300">
    <property type="match status" value="1"/>
</dbReference>
<keyword evidence="1 3" id="KW-0597">Phosphoprotein</keyword>